<organism evidence="3 4">
    <name type="scientific">Terrimonas ginsenosidimutans</name>
    <dbReference type="NCBI Taxonomy" id="2908004"/>
    <lineage>
        <taxon>Bacteria</taxon>
        <taxon>Pseudomonadati</taxon>
        <taxon>Bacteroidota</taxon>
        <taxon>Chitinophagia</taxon>
        <taxon>Chitinophagales</taxon>
        <taxon>Chitinophagaceae</taxon>
        <taxon>Terrimonas</taxon>
    </lineage>
</organism>
<feature type="repeat" description="TPR" evidence="1">
    <location>
        <begin position="531"/>
        <end position="564"/>
    </location>
</feature>
<dbReference type="EMBL" id="JAKLTR010000002">
    <property type="protein sequence ID" value="MCG2613469.1"/>
    <property type="molecule type" value="Genomic_DNA"/>
</dbReference>
<evidence type="ECO:0000256" key="2">
    <source>
        <dbReference type="SAM" id="SignalP"/>
    </source>
</evidence>
<keyword evidence="4" id="KW-1185">Reference proteome</keyword>
<keyword evidence="2" id="KW-0732">Signal</keyword>
<name>A0ABS9KMD4_9BACT</name>
<evidence type="ECO:0000313" key="4">
    <source>
        <dbReference type="Proteomes" id="UP001165367"/>
    </source>
</evidence>
<dbReference type="Proteomes" id="UP001165367">
    <property type="component" value="Unassembled WGS sequence"/>
</dbReference>
<evidence type="ECO:0000256" key="1">
    <source>
        <dbReference type="PROSITE-ProRule" id="PRU00339"/>
    </source>
</evidence>
<gene>
    <name evidence="3" type="ORF">LZZ85_04220</name>
</gene>
<dbReference type="InterPro" id="IPR019734">
    <property type="entry name" value="TPR_rpt"/>
</dbReference>
<dbReference type="RefSeq" id="WP_237868697.1">
    <property type="nucleotide sequence ID" value="NZ_JAKLTR010000002.1"/>
</dbReference>
<reference evidence="3" key="1">
    <citation type="submission" date="2022-01" db="EMBL/GenBank/DDBJ databases">
        <authorList>
            <person name="Jo J.-H."/>
            <person name="Im W.-T."/>
        </authorList>
    </citation>
    <scope>NUCLEOTIDE SEQUENCE</scope>
    <source>
        <strain evidence="3">NA20</strain>
    </source>
</reference>
<proteinExistence type="predicted"/>
<dbReference type="SMART" id="SM00671">
    <property type="entry name" value="SEL1"/>
    <property type="match status" value="7"/>
</dbReference>
<feature type="signal peptide" evidence="2">
    <location>
        <begin position="1"/>
        <end position="23"/>
    </location>
</feature>
<dbReference type="PANTHER" id="PTHR11102">
    <property type="entry name" value="SEL-1-LIKE PROTEIN"/>
    <property type="match status" value="1"/>
</dbReference>
<comment type="caution">
    <text evidence="3">The sequence shown here is derived from an EMBL/GenBank/DDBJ whole genome shotgun (WGS) entry which is preliminary data.</text>
</comment>
<protein>
    <submittedName>
        <fullName evidence="3">Sel1 repeat family protein</fullName>
    </submittedName>
</protein>
<keyword evidence="1" id="KW-0802">TPR repeat</keyword>
<dbReference type="Pfam" id="PF08238">
    <property type="entry name" value="Sel1"/>
    <property type="match status" value="7"/>
</dbReference>
<dbReference type="SUPFAM" id="SSF81901">
    <property type="entry name" value="HCP-like"/>
    <property type="match status" value="2"/>
</dbReference>
<evidence type="ECO:0000313" key="3">
    <source>
        <dbReference type="EMBL" id="MCG2613469.1"/>
    </source>
</evidence>
<feature type="chain" id="PRO_5045483581" evidence="2">
    <location>
        <begin position="24"/>
        <end position="625"/>
    </location>
</feature>
<dbReference type="InterPro" id="IPR006597">
    <property type="entry name" value="Sel1-like"/>
</dbReference>
<dbReference type="Gene3D" id="1.25.40.10">
    <property type="entry name" value="Tetratricopeptide repeat domain"/>
    <property type="match status" value="2"/>
</dbReference>
<dbReference type="PANTHER" id="PTHR11102:SF160">
    <property type="entry name" value="ERAD-ASSOCIATED E3 UBIQUITIN-PROTEIN LIGASE COMPONENT HRD3"/>
    <property type="match status" value="1"/>
</dbReference>
<sequence length="625" mass="70864">MKPHHLFTTCLFFLTTLSNPASAQDDYVKELEANFKNVLSKLSNLTGNTDPSILFDGSGQHGKYATKLVVIPGASHTIDFSGSTKFEYQMEAPLEDSAKSRAYFNFFASLGQTHIAPNAFTIEYKVSDGQPSYTWVGRTTAGNKTYQNTFVIWAKTQVLSGKPYYYTNMRVTKKECDYLIREGMPVNQTSIVSYATLIKTLSDNLGSRFRKLSRFAKENDSTEFRPAMLLEEFTNGKTEKHTIYNNFWGYKDQLKYEATKYFPDNEKAAESFFHHVAETLNAVFNKGAEKATYADNKSLKYEWLSDSLPFKVSLNYYAEGLFPRQVSFVFVSSPDQIEKLRFRKTQLMAEKGDATALVDLGFAYFSGNNVPKDLNKAMNYFKDAADKGQLTGIVNMGIMHYYGHGVRIDEKKGLQWYKKAADLRSPAGMYRVGLAYFEGKAVRKNVNTAIDWYKQAADSNYAPAIIALGSMYKEGNGVAFDAASAMYYYKKVVALGDKDAIWQMGDLYESKLNRMDSAVYWYQQAVDKDYSWGMSSLGRIHYLNKEYQKALQLFNKGAELKNSSCMYFKGLIYENGYGVTKDMVSAKSWYRAAANLGHSASAARLKEIDAKENPVINRNTDWDEY</sequence>
<dbReference type="InterPro" id="IPR011990">
    <property type="entry name" value="TPR-like_helical_dom_sf"/>
</dbReference>
<dbReference type="PROSITE" id="PS50005">
    <property type="entry name" value="TPR"/>
    <property type="match status" value="1"/>
</dbReference>
<dbReference type="InterPro" id="IPR050767">
    <property type="entry name" value="Sel1_AlgK"/>
</dbReference>
<accession>A0ABS9KMD4</accession>